<dbReference type="Pfam" id="PF03473">
    <property type="entry name" value="MOSC"/>
    <property type="match status" value="1"/>
</dbReference>
<evidence type="ECO:0000313" key="2">
    <source>
        <dbReference type="EMBL" id="GAI49806.1"/>
    </source>
</evidence>
<proteinExistence type="predicted"/>
<name>X1Q4Y2_9ZZZZ</name>
<dbReference type="PANTHER" id="PTHR36930:SF1">
    <property type="entry name" value="MOSC DOMAIN-CONTAINING PROTEIN"/>
    <property type="match status" value="1"/>
</dbReference>
<dbReference type="InterPro" id="IPR011037">
    <property type="entry name" value="Pyrv_Knase-like_insert_dom_sf"/>
</dbReference>
<dbReference type="PANTHER" id="PTHR36930">
    <property type="entry name" value="METAL-SULFUR CLUSTER BIOSYNTHESIS PROTEINS YUAD-RELATED"/>
    <property type="match status" value="1"/>
</dbReference>
<dbReference type="EMBL" id="BARV01042664">
    <property type="protein sequence ID" value="GAI49806.1"/>
    <property type="molecule type" value="Genomic_DNA"/>
</dbReference>
<comment type="caution">
    <text evidence="2">The sequence shown here is derived from an EMBL/GenBank/DDBJ whole genome shotgun (WGS) entry which is preliminary data.</text>
</comment>
<dbReference type="GO" id="GO:0030170">
    <property type="term" value="F:pyridoxal phosphate binding"/>
    <property type="evidence" value="ECO:0007669"/>
    <property type="project" value="InterPro"/>
</dbReference>
<sequence length="126" mass="13665">SEGGQIVAVCLSQRKGPKKPTDQGLLKQDHGFVGDVHAGSARQVSLLAIETVNKMLSALESINPDRMRSQDIKINPGDSAENLLTEGIDLMSLHVGTRIYMGKEAILEVTQIGKAFHRPGFYLLPV</sequence>
<dbReference type="AlphaFoldDB" id="X1Q4Y2"/>
<gene>
    <name evidence="2" type="ORF">S06H3_64059</name>
</gene>
<reference evidence="2" key="1">
    <citation type="journal article" date="2014" name="Front. Microbiol.">
        <title>High frequency of phylogenetically diverse reductive dehalogenase-homologous genes in deep subseafloor sedimentary metagenomes.</title>
        <authorList>
            <person name="Kawai M."/>
            <person name="Futagami T."/>
            <person name="Toyoda A."/>
            <person name="Takaki Y."/>
            <person name="Nishi S."/>
            <person name="Hori S."/>
            <person name="Arai W."/>
            <person name="Tsubouchi T."/>
            <person name="Morono Y."/>
            <person name="Uchiyama I."/>
            <person name="Ito T."/>
            <person name="Fujiyama A."/>
            <person name="Inagaki F."/>
            <person name="Takami H."/>
        </authorList>
    </citation>
    <scope>NUCLEOTIDE SEQUENCE</scope>
    <source>
        <strain evidence="2">Expedition CK06-06</strain>
    </source>
</reference>
<dbReference type="SUPFAM" id="SSF50800">
    <property type="entry name" value="PK beta-barrel domain-like"/>
    <property type="match status" value="1"/>
</dbReference>
<protein>
    <recommendedName>
        <fullName evidence="1">MOSC domain-containing protein</fullName>
    </recommendedName>
</protein>
<feature type="non-terminal residue" evidence="2">
    <location>
        <position position="126"/>
    </location>
</feature>
<accession>X1Q4Y2</accession>
<dbReference type="PROSITE" id="PS51340">
    <property type="entry name" value="MOSC"/>
    <property type="match status" value="1"/>
</dbReference>
<evidence type="ECO:0000259" key="1">
    <source>
        <dbReference type="PROSITE" id="PS51340"/>
    </source>
</evidence>
<feature type="non-terminal residue" evidence="2">
    <location>
        <position position="1"/>
    </location>
</feature>
<organism evidence="2">
    <name type="scientific">marine sediment metagenome</name>
    <dbReference type="NCBI Taxonomy" id="412755"/>
    <lineage>
        <taxon>unclassified sequences</taxon>
        <taxon>metagenomes</taxon>
        <taxon>ecological metagenomes</taxon>
    </lineage>
</organism>
<feature type="domain" description="MOSC" evidence="1">
    <location>
        <begin position="19"/>
        <end position="126"/>
    </location>
</feature>
<dbReference type="GO" id="GO:0030151">
    <property type="term" value="F:molybdenum ion binding"/>
    <property type="evidence" value="ECO:0007669"/>
    <property type="project" value="InterPro"/>
</dbReference>
<dbReference type="InterPro" id="IPR005302">
    <property type="entry name" value="MoCF_Sase_C"/>
</dbReference>
<dbReference type="InterPro" id="IPR052716">
    <property type="entry name" value="MOSC_domain"/>
</dbReference>
<dbReference type="Gene3D" id="2.40.33.20">
    <property type="entry name" value="PK beta-barrel domain-like"/>
    <property type="match status" value="1"/>
</dbReference>
<dbReference type="GO" id="GO:0003824">
    <property type="term" value="F:catalytic activity"/>
    <property type="evidence" value="ECO:0007669"/>
    <property type="project" value="InterPro"/>
</dbReference>